<accession>A0A8F9XH31</accession>
<dbReference type="SUPFAM" id="SSF102588">
    <property type="entry name" value="LmbE-like"/>
    <property type="match status" value="1"/>
</dbReference>
<dbReference type="EC" id="3.5.99.6" evidence="1"/>
<keyword evidence="3" id="KW-0378">Hydrolase</keyword>
<dbReference type="InterPro" id="IPR024078">
    <property type="entry name" value="LmbE-like_dom_sf"/>
</dbReference>
<evidence type="ECO:0000256" key="1">
    <source>
        <dbReference type="NCBIfam" id="TIGR00502"/>
    </source>
</evidence>
<dbReference type="KEGG" id="ole:K0B96_16485"/>
<dbReference type="PANTHER" id="PTHR42892:SF1">
    <property type="entry name" value="GLUCOSAMINE-6-PHOSPHATE ISOMERASE"/>
    <property type="match status" value="1"/>
</dbReference>
<dbReference type="Proteomes" id="UP000825051">
    <property type="component" value="Chromosome"/>
</dbReference>
<dbReference type="InterPro" id="IPR003737">
    <property type="entry name" value="GlcNAc_PI_deacetylase-related"/>
</dbReference>
<dbReference type="RefSeq" id="WP_220162017.1">
    <property type="nucleotide sequence ID" value="NZ_CP080507.1"/>
</dbReference>
<dbReference type="Gene3D" id="3.40.50.1360">
    <property type="match status" value="1"/>
</dbReference>
<reference evidence="3" key="1">
    <citation type="submission" date="2021-08" db="EMBL/GenBank/DDBJ databases">
        <title>Genome of a novel bacterium of the phylum Verrucomicrobia, Oleiharenicola sp. KSB-15.</title>
        <authorList>
            <person name="Chung J.-H."/>
            <person name="Ahn J.-H."/>
            <person name="Yoon Y."/>
            <person name="Kim D.-Y."/>
            <person name="An S.-H."/>
            <person name="Park I."/>
            <person name="Yeon J."/>
        </authorList>
    </citation>
    <scope>NUCLEOTIDE SEQUENCE</scope>
    <source>
        <strain evidence="3">KSB-15</strain>
    </source>
</reference>
<dbReference type="CDD" id="cd01399">
    <property type="entry name" value="GlcN6P_deaminase"/>
    <property type="match status" value="1"/>
</dbReference>
<dbReference type="Pfam" id="PF01182">
    <property type="entry name" value="Glucosamine_iso"/>
    <property type="match status" value="1"/>
</dbReference>
<dbReference type="GO" id="GO:0006046">
    <property type="term" value="P:N-acetylglucosamine catabolic process"/>
    <property type="evidence" value="ECO:0007669"/>
    <property type="project" value="UniProtKB-UniRule"/>
</dbReference>
<sequence length="633" mass="70067">MNRPDSEAQQRERIRTTIHADADAACAVVAGELAALIRERQAAGRTVVLGLATGSTPVRLYRELIRLHREEKLSFRHVVTFNLDEYHGLPRTHPESYWRFMHEQLFDHLDIPPENIHLPDGTVPRAEVFGACRAYEEKFRAAGGIDVQILGIGRTGHIGFNEPGSGRDSRTRLVTLDALTRRDAARDFLGETNVPRHAITMGVGTILEARRILLLAWGEGKARVLADAVEKTPTDALPASFLQGHPGAAFHVDPAAASALTRQCHPWLVGTVAWTPGIARRAVVWLSQTVRKPVLKLLEEDYSEHGMADLLTEQGPAYGLNIRIFNELQRTITGWPGGKPDADDTHRPERAMPARKRVVVVSPEPSDDVLGMGGTLRRLVDQGHEVTVAYITSGNLGVPDEEAAMAADLVVELAGAGEETKFAQTVRRQLEAKTAFEGDTPEIRRLKGVLRRGEARASLQACGVTAPHLRFLDLPFYEQGRYRQFRAGERDVGTVATLLREVQPHQIFATGHSADPSSVAAVSFAVLRQALARTNGEAWRGDCRVWLYRGPDRDWAPAEIAMAVPFSPHELTQKIQAIYHHKSQRSQSPVVAAGLHEAWQQAEQHNRAIAVRYDQLGLAEYEAIEAFERFPDL</sequence>
<dbReference type="PANTHER" id="PTHR42892">
    <property type="entry name" value="GLUCOSAMINE-6-PHOSPHATE DEAMINASE-LIKE PROTEIN BT_0258-RELATED"/>
    <property type="match status" value="1"/>
</dbReference>
<evidence type="ECO:0000313" key="3">
    <source>
        <dbReference type="EMBL" id="QYM78880.1"/>
    </source>
</evidence>
<dbReference type="InterPro" id="IPR037171">
    <property type="entry name" value="NagB/RpiA_transferase-like"/>
</dbReference>
<proteinExistence type="predicted"/>
<feature type="domain" description="Glucosamine/galactosamine-6-phosphate isomerase" evidence="2">
    <location>
        <begin position="21"/>
        <end position="243"/>
    </location>
</feature>
<dbReference type="NCBIfam" id="NF002557">
    <property type="entry name" value="PRK02122.1"/>
    <property type="match status" value="1"/>
</dbReference>
<dbReference type="GO" id="GO:0004342">
    <property type="term" value="F:glucosamine-6-phosphate deaminase activity"/>
    <property type="evidence" value="ECO:0007669"/>
    <property type="project" value="UniProtKB-UniRule"/>
</dbReference>
<dbReference type="GO" id="GO:0005975">
    <property type="term" value="P:carbohydrate metabolic process"/>
    <property type="evidence" value="ECO:0007669"/>
    <property type="project" value="InterPro"/>
</dbReference>
<evidence type="ECO:0000259" key="2">
    <source>
        <dbReference type="Pfam" id="PF01182"/>
    </source>
</evidence>
<dbReference type="AlphaFoldDB" id="A0A8F9XH31"/>
<name>A0A8F9XH31_9BACT</name>
<dbReference type="Pfam" id="PF02585">
    <property type="entry name" value="PIG-L"/>
    <property type="match status" value="1"/>
</dbReference>
<dbReference type="EMBL" id="CP080507">
    <property type="protein sequence ID" value="QYM78880.1"/>
    <property type="molecule type" value="Genomic_DNA"/>
</dbReference>
<gene>
    <name evidence="3" type="primary">nagB</name>
    <name evidence="3" type="ORF">K0B96_16485</name>
</gene>
<dbReference type="Gene3D" id="3.40.50.10320">
    <property type="entry name" value="LmbE-like"/>
    <property type="match status" value="1"/>
</dbReference>
<dbReference type="NCBIfam" id="TIGR00502">
    <property type="entry name" value="nagB"/>
    <property type="match status" value="1"/>
</dbReference>
<dbReference type="SUPFAM" id="SSF100950">
    <property type="entry name" value="NagB/RpiA/CoA transferase-like"/>
    <property type="match status" value="1"/>
</dbReference>
<keyword evidence="4" id="KW-1185">Reference proteome</keyword>
<protein>
    <recommendedName>
        <fullName evidence="1">Glucosamine-6-phosphate deaminase</fullName>
        <ecNumber evidence="1">3.5.99.6</ecNumber>
    </recommendedName>
</protein>
<dbReference type="InterPro" id="IPR052960">
    <property type="entry name" value="GlcN6P_deaminase-like"/>
</dbReference>
<organism evidence="3 4">
    <name type="scientific">Horticoccus luteus</name>
    <dbReference type="NCBI Taxonomy" id="2862869"/>
    <lineage>
        <taxon>Bacteria</taxon>
        <taxon>Pseudomonadati</taxon>
        <taxon>Verrucomicrobiota</taxon>
        <taxon>Opitutia</taxon>
        <taxon>Opitutales</taxon>
        <taxon>Opitutaceae</taxon>
        <taxon>Horticoccus</taxon>
    </lineage>
</organism>
<dbReference type="InterPro" id="IPR004547">
    <property type="entry name" value="Glucosamine6P_isomerase"/>
</dbReference>
<dbReference type="InterPro" id="IPR006148">
    <property type="entry name" value="Glc/Gal-6P_isomerase"/>
</dbReference>
<evidence type="ECO:0000313" key="4">
    <source>
        <dbReference type="Proteomes" id="UP000825051"/>
    </source>
</evidence>